<reference evidence="2 3" key="1">
    <citation type="submission" date="2019-07" db="EMBL/GenBank/DDBJ databases">
        <title>De Novo Assembly of kiwifruit Actinidia rufa.</title>
        <authorList>
            <person name="Sugita-Konishi S."/>
            <person name="Sato K."/>
            <person name="Mori E."/>
            <person name="Abe Y."/>
            <person name="Kisaki G."/>
            <person name="Hamano K."/>
            <person name="Suezawa K."/>
            <person name="Otani M."/>
            <person name="Fukuda T."/>
            <person name="Manabe T."/>
            <person name="Gomi K."/>
            <person name="Tabuchi M."/>
            <person name="Akimitsu K."/>
            <person name="Kataoka I."/>
        </authorList>
    </citation>
    <scope>NUCLEOTIDE SEQUENCE [LARGE SCALE GENOMIC DNA]</scope>
    <source>
        <strain evidence="3">cv. Fuchu</strain>
    </source>
</reference>
<comment type="caution">
    <text evidence="2">The sequence shown here is derived from an EMBL/GenBank/DDBJ whole genome shotgun (WGS) entry which is preliminary data.</text>
</comment>
<proteinExistence type="predicted"/>
<dbReference type="EMBL" id="BJWL01000017">
    <property type="protein sequence ID" value="GFZ05136.1"/>
    <property type="molecule type" value="Genomic_DNA"/>
</dbReference>
<feature type="transmembrane region" description="Helical" evidence="1">
    <location>
        <begin position="9"/>
        <end position="29"/>
    </location>
</feature>
<evidence type="ECO:0000313" key="2">
    <source>
        <dbReference type="EMBL" id="GFZ05136.1"/>
    </source>
</evidence>
<sequence length="136" mass="15234">MGVATPKRVFFALDFISGGAVISPVVYTWDKRCSHDNLQSDVLYGAPRRGVGATSVRKCEYFDGKWSSLLMRVISQMLSCRSYGGVRSEVVKMDNLMTLDYLPVSWTGRLLSLAHIFGPKPGWLTWSVHVRMKLSS</sequence>
<organism evidence="2 3">
    <name type="scientific">Actinidia rufa</name>
    <dbReference type="NCBI Taxonomy" id="165716"/>
    <lineage>
        <taxon>Eukaryota</taxon>
        <taxon>Viridiplantae</taxon>
        <taxon>Streptophyta</taxon>
        <taxon>Embryophyta</taxon>
        <taxon>Tracheophyta</taxon>
        <taxon>Spermatophyta</taxon>
        <taxon>Magnoliopsida</taxon>
        <taxon>eudicotyledons</taxon>
        <taxon>Gunneridae</taxon>
        <taxon>Pentapetalae</taxon>
        <taxon>asterids</taxon>
        <taxon>Ericales</taxon>
        <taxon>Actinidiaceae</taxon>
        <taxon>Actinidia</taxon>
    </lineage>
</organism>
<dbReference type="Proteomes" id="UP000585474">
    <property type="component" value="Unassembled WGS sequence"/>
</dbReference>
<keyword evidence="1" id="KW-1133">Transmembrane helix</keyword>
<keyword evidence="3" id="KW-1185">Reference proteome</keyword>
<keyword evidence="1" id="KW-0472">Membrane</keyword>
<name>A0A7J0G2X4_9ERIC</name>
<dbReference type="AlphaFoldDB" id="A0A7J0G2X4"/>
<evidence type="ECO:0000313" key="3">
    <source>
        <dbReference type="Proteomes" id="UP000585474"/>
    </source>
</evidence>
<gene>
    <name evidence="2" type="ORF">Acr_17g0007080</name>
</gene>
<keyword evidence="1" id="KW-0812">Transmembrane</keyword>
<protein>
    <submittedName>
        <fullName evidence="2">Uncharacterized protein</fullName>
    </submittedName>
</protein>
<accession>A0A7J0G2X4</accession>
<evidence type="ECO:0000256" key="1">
    <source>
        <dbReference type="SAM" id="Phobius"/>
    </source>
</evidence>